<comment type="subunit">
    <text evidence="8 10">Part of the 50S ribosomal subunit.</text>
</comment>
<keyword evidence="5 8" id="KW-0687">Ribonucleoprotein</keyword>
<evidence type="ECO:0000256" key="2">
    <source>
        <dbReference type="ARBA" id="ARBA00022730"/>
    </source>
</evidence>
<dbReference type="GO" id="GO:0022625">
    <property type="term" value="C:cytosolic large ribosomal subunit"/>
    <property type="evidence" value="ECO:0007669"/>
    <property type="project" value="TreeGrafter"/>
</dbReference>
<dbReference type="CDD" id="cd00336">
    <property type="entry name" value="Ribosomal_L22"/>
    <property type="match status" value="1"/>
</dbReference>
<comment type="function">
    <text evidence="8">The globular domain of the protein is located near the polypeptide exit tunnel on the outside of the subunit, while an extended beta-hairpin is found that lines the wall of the exit tunnel in the center of the 70S ribosome.</text>
</comment>
<gene>
    <name evidence="8" type="primary">rplV</name>
    <name evidence="12" type="ORF">ENU78_03885</name>
</gene>
<evidence type="ECO:0000256" key="9">
    <source>
        <dbReference type="RuleBase" id="RU004005"/>
    </source>
</evidence>
<dbReference type="Pfam" id="PF00237">
    <property type="entry name" value="Ribosomal_L22"/>
    <property type="match status" value="1"/>
</dbReference>
<reference evidence="12" key="1">
    <citation type="journal article" date="2020" name="mSystems">
        <title>Genome- and Community-Level Interaction Insights into Carbon Utilization and Element Cycling Functions of Hydrothermarchaeota in Hydrothermal Sediment.</title>
        <authorList>
            <person name="Zhou Z."/>
            <person name="Liu Y."/>
            <person name="Xu W."/>
            <person name="Pan J."/>
            <person name="Luo Z.H."/>
            <person name="Li M."/>
        </authorList>
    </citation>
    <scope>NUCLEOTIDE SEQUENCE [LARGE SCALE GENOMIC DNA]</scope>
    <source>
        <strain evidence="12">SpSt-70</strain>
    </source>
</reference>
<dbReference type="HAMAP" id="MF_01331_B">
    <property type="entry name" value="Ribosomal_uL22_B"/>
    <property type="match status" value="1"/>
</dbReference>
<keyword evidence="3 8" id="KW-0694">RNA-binding</keyword>
<dbReference type="PANTHER" id="PTHR13501">
    <property type="entry name" value="CHLOROPLAST 50S RIBOSOMAL PROTEIN L22-RELATED"/>
    <property type="match status" value="1"/>
</dbReference>
<evidence type="ECO:0000256" key="1">
    <source>
        <dbReference type="ARBA" id="ARBA00009451"/>
    </source>
</evidence>
<dbReference type="InterPro" id="IPR005727">
    <property type="entry name" value="Ribosomal_uL22_bac/chlpt-type"/>
</dbReference>
<dbReference type="EMBL" id="DTDV01000012">
    <property type="protein sequence ID" value="HGK23576.1"/>
    <property type="molecule type" value="Genomic_DNA"/>
</dbReference>
<dbReference type="NCBIfam" id="TIGR01044">
    <property type="entry name" value="rplV_bact"/>
    <property type="match status" value="1"/>
</dbReference>
<dbReference type="InterPro" id="IPR001063">
    <property type="entry name" value="Ribosomal_uL22"/>
</dbReference>
<dbReference type="InterPro" id="IPR036394">
    <property type="entry name" value="Ribosomal_uL22_sf"/>
</dbReference>
<dbReference type="AlphaFoldDB" id="A0A7C3PPI4"/>
<organism evidence="12">
    <name type="scientific">Dictyoglomus thermophilum</name>
    <dbReference type="NCBI Taxonomy" id="14"/>
    <lineage>
        <taxon>Bacteria</taxon>
        <taxon>Pseudomonadati</taxon>
        <taxon>Dictyoglomota</taxon>
        <taxon>Dictyoglomia</taxon>
        <taxon>Dictyoglomales</taxon>
        <taxon>Dictyoglomaceae</taxon>
        <taxon>Dictyoglomus</taxon>
    </lineage>
</organism>
<evidence type="ECO:0000256" key="10">
    <source>
        <dbReference type="RuleBase" id="RU004006"/>
    </source>
</evidence>
<evidence type="ECO:0000256" key="6">
    <source>
        <dbReference type="ARBA" id="ARBA00025084"/>
    </source>
</evidence>
<name>A0A7C3PPI4_DICTH</name>
<proteinExistence type="inferred from homology"/>
<dbReference type="GO" id="GO:0003735">
    <property type="term" value="F:structural constituent of ribosome"/>
    <property type="evidence" value="ECO:0007669"/>
    <property type="project" value="InterPro"/>
</dbReference>
<evidence type="ECO:0000256" key="8">
    <source>
        <dbReference type="HAMAP-Rule" id="MF_01331"/>
    </source>
</evidence>
<evidence type="ECO:0000256" key="5">
    <source>
        <dbReference type="ARBA" id="ARBA00023274"/>
    </source>
</evidence>
<comment type="function">
    <text evidence="8 11">This protein binds specifically to 23S rRNA; its binding is stimulated by other ribosomal proteins, e.g., L4, L17, and L20. It is important during the early stages of 50S assembly. It makes multiple contacts with different domains of the 23S rRNA in the assembled 50S subunit and ribosome.</text>
</comment>
<sequence length="114" mass="13310">MIEVKAESKYLRISPYKARRVIDLVRGKMVEEAEAILENLPHKAAHFILKCLRSAKANAEHNYGLRADRLYISKAFVNEGPRWKRLNPRARGRADIIQIRNSHIVIYVKEKEEE</sequence>
<evidence type="ECO:0000256" key="4">
    <source>
        <dbReference type="ARBA" id="ARBA00022980"/>
    </source>
</evidence>
<keyword evidence="4 8" id="KW-0689">Ribosomal protein</keyword>
<comment type="similarity">
    <text evidence="1 8 9">Belongs to the universal ribosomal protein uL22 family.</text>
</comment>
<dbReference type="PROSITE" id="PS00464">
    <property type="entry name" value="RIBOSOMAL_L22"/>
    <property type="match status" value="1"/>
</dbReference>
<protein>
    <recommendedName>
        <fullName evidence="7 8">Large ribosomal subunit protein uL22</fullName>
    </recommendedName>
</protein>
<evidence type="ECO:0000256" key="7">
    <source>
        <dbReference type="ARBA" id="ARBA00035207"/>
    </source>
</evidence>
<dbReference type="InterPro" id="IPR047867">
    <property type="entry name" value="Ribosomal_uL22_bac/org-type"/>
</dbReference>
<comment type="function">
    <text evidence="6">This protein binds specifically to 23S rRNA; its binding is stimulated by other ribosomal proteins, e.g. L4, L17, and L20. It is important during the early stages of 50S assembly. It makes multiple contacts with different domains of the 23S rRNA in the assembled 50S subunit and ribosome.</text>
</comment>
<dbReference type="SUPFAM" id="SSF54843">
    <property type="entry name" value="Ribosomal protein L22"/>
    <property type="match status" value="1"/>
</dbReference>
<evidence type="ECO:0000313" key="12">
    <source>
        <dbReference type="EMBL" id="HGK23576.1"/>
    </source>
</evidence>
<dbReference type="OMA" id="KRIQPRA"/>
<accession>A0A7C3PPI4</accession>
<dbReference type="PANTHER" id="PTHR13501:SF8">
    <property type="entry name" value="LARGE RIBOSOMAL SUBUNIT PROTEIN UL22M"/>
    <property type="match status" value="1"/>
</dbReference>
<dbReference type="FunFam" id="3.90.470.10:FF:000011">
    <property type="entry name" value="50S ribosomal protein L22"/>
    <property type="match status" value="1"/>
</dbReference>
<evidence type="ECO:0000256" key="11">
    <source>
        <dbReference type="RuleBase" id="RU004008"/>
    </source>
</evidence>
<keyword evidence="2 8" id="KW-0699">rRNA-binding</keyword>
<comment type="caution">
    <text evidence="12">The sequence shown here is derived from an EMBL/GenBank/DDBJ whole genome shotgun (WGS) entry which is preliminary data.</text>
</comment>
<dbReference type="InterPro" id="IPR018260">
    <property type="entry name" value="Ribosomal_uL22_CS"/>
</dbReference>
<dbReference type="RefSeq" id="WP_012547306.1">
    <property type="nucleotide sequence ID" value="NZ_VTFL01000008.1"/>
</dbReference>
<dbReference type="GO" id="GO:0006412">
    <property type="term" value="P:translation"/>
    <property type="evidence" value="ECO:0007669"/>
    <property type="project" value="UniProtKB-UniRule"/>
</dbReference>
<dbReference type="GO" id="GO:0019843">
    <property type="term" value="F:rRNA binding"/>
    <property type="evidence" value="ECO:0007669"/>
    <property type="project" value="UniProtKB-UniRule"/>
</dbReference>
<evidence type="ECO:0000256" key="3">
    <source>
        <dbReference type="ARBA" id="ARBA00022884"/>
    </source>
</evidence>
<dbReference type="Gene3D" id="3.90.470.10">
    <property type="entry name" value="Ribosomal protein L22/L17"/>
    <property type="match status" value="1"/>
</dbReference>